<dbReference type="PANTHER" id="PTHR42949:SF3">
    <property type="entry name" value="ANAEROBIC GLYCEROL-3-PHOSPHATE DEHYDROGENASE SUBUNIT B"/>
    <property type="match status" value="1"/>
</dbReference>
<dbReference type="KEGG" id="dai:Desaci_1180"/>
<feature type="domain" description="FAD/NAD(P)-binding" evidence="2">
    <location>
        <begin position="8"/>
        <end position="311"/>
    </location>
</feature>
<dbReference type="PRINTS" id="PR00411">
    <property type="entry name" value="PNDRDTASEI"/>
</dbReference>
<dbReference type="AlphaFoldDB" id="I4D338"/>
<dbReference type="InterPro" id="IPR036188">
    <property type="entry name" value="FAD/NAD-bd_sf"/>
</dbReference>
<dbReference type="Gene3D" id="3.50.50.60">
    <property type="entry name" value="FAD/NAD(P)-binding domain"/>
    <property type="match status" value="2"/>
</dbReference>
<dbReference type="SUPFAM" id="SSF51905">
    <property type="entry name" value="FAD/NAD(P)-binding domain"/>
    <property type="match status" value="1"/>
</dbReference>
<evidence type="ECO:0000259" key="2">
    <source>
        <dbReference type="Pfam" id="PF07992"/>
    </source>
</evidence>
<dbReference type="Pfam" id="PF07992">
    <property type="entry name" value="Pyr_redox_2"/>
    <property type="match status" value="1"/>
</dbReference>
<dbReference type="PRINTS" id="PR00368">
    <property type="entry name" value="FADPNR"/>
</dbReference>
<dbReference type="PANTHER" id="PTHR42949">
    <property type="entry name" value="ANAEROBIC GLYCEROL-3-PHOSPHATE DEHYDROGENASE SUBUNIT B"/>
    <property type="match status" value="1"/>
</dbReference>
<dbReference type="GO" id="GO:0016491">
    <property type="term" value="F:oxidoreductase activity"/>
    <property type="evidence" value="ECO:0007669"/>
    <property type="project" value="UniProtKB-KW"/>
</dbReference>
<proteinExistence type="predicted"/>
<gene>
    <name evidence="3" type="ordered locus">Desaci_1180</name>
</gene>
<dbReference type="InterPro" id="IPR023753">
    <property type="entry name" value="FAD/NAD-binding_dom"/>
</dbReference>
<protein>
    <submittedName>
        <fullName evidence="3">Thioredoxin reductase</fullName>
    </submittedName>
</protein>
<evidence type="ECO:0000256" key="1">
    <source>
        <dbReference type="ARBA" id="ARBA00023002"/>
    </source>
</evidence>
<dbReference type="InterPro" id="IPR051691">
    <property type="entry name" value="Metab_Enz_Cyan_OpOx_G3PDH"/>
</dbReference>
<keyword evidence="1" id="KW-0560">Oxidoreductase</keyword>
<accession>I4D338</accession>
<evidence type="ECO:0000313" key="4">
    <source>
        <dbReference type="Proteomes" id="UP000002892"/>
    </source>
</evidence>
<dbReference type="STRING" id="646529.Desaci_1180"/>
<dbReference type="HOGENOM" id="CLU_030705_2_0_9"/>
<dbReference type="OrthoDB" id="9776839at2"/>
<keyword evidence="4" id="KW-1185">Reference proteome</keyword>
<sequence length="367" mass="38458">MPALKEIEVLIIGGGPAGLCAAAAAAELGAGVLLLERDDKLGGQLVKQTHKFFGSKKQYAGERGYQIGNVLIEQCSAKPKVEVWSEATALGIYDDGVVTAEKDGQHIKIKPKKIIVSTGASEKMIAFPNNDMPGIYGAGAVQTLMNVHGIVPGQRVLMVGAGNIGLIVSYQLLQAGVDVAAIIEAAPAIGGYLVHASKIRRAGVPILTSYTIKEAYGKESVEGAIICQLDEHWQEIPGSEQDLTVDVICLAVGLSPLTELCFQADCQMKYVPELSGHVPLRNEYLETTRPGLYVAGDVSGVEEASSAMVEGRLAGISAAYSLGYGQDTAAKLQEDALAELSELRAGPAGQKTLQGLKKLTEKGGAGC</sequence>
<name>I4D338_DESAJ</name>
<dbReference type="Proteomes" id="UP000002892">
    <property type="component" value="Chromosome"/>
</dbReference>
<organism evidence="3 4">
    <name type="scientific">Desulfosporosinus acidiphilus (strain DSM 22704 / JCM 16185 / SJ4)</name>
    <dbReference type="NCBI Taxonomy" id="646529"/>
    <lineage>
        <taxon>Bacteria</taxon>
        <taxon>Bacillati</taxon>
        <taxon>Bacillota</taxon>
        <taxon>Clostridia</taxon>
        <taxon>Eubacteriales</taxon>
        <taxon>Desulfitobacteriaceae</taxon>
        <taxon>Desulfosporosinus</taxon>
    </lineage>
</organism>
<evidence type="ECO:0000313" key="3">
    <source>
        <dbReference type="EMBL" id="AFM40212.1"/>
    </source>
</evidence>
<reference evidence="3 4" key="1">
    <citation type="journal article" date="2012" name="J. Bacteriol.">
        <title>Complete genome sequences of Desulfosporosinus orientis DSM765T, Desulfosporosinus youngiae DSM17734T, Desulfosporosinus meridiei DSM13257T, and Desulfosporosinus acidiphilus DSM22704T.</title>
        <authorList>
            <person name="Pester M."/>
            <person name="Brambilla E."/>
            <person name="Alazard D."/>
            <person name="Rattei T."/>
            <person name="Weinmaier T."/>
            <person name="Han J."/>
            <person name="Lucas S."/>
            <person name="Lapidus A."/>
            <person name="Cheng J.F."/>
            <person name="Goodwin L."/>
            <person name="Pitluck S."/>
            <person name="Peters L."/>
            <person name="Ovchinnikova G."/>
            <person name="Teshima H."/>
            <person name="Detter J.C."/>
            <person name="Han C.S."/>
            <person name="Tapia R."/>
            <person name="Land M.L."/>
            <person name="Hauser L."/>
            <person name="Kyrpides N.C."/>
            <person name="Ivanova N.N."/>
            <person name="Pagani I."/>
            <person name="Huntmann M."/>
            <person name="Wei C.L."/>
            <person name="Davenport K.W."/>
            <person name="Daligault H."/>
            <person name="Chain P.S."/>
            <person name="Chen A."/>
            <person name="Mavromatis K."/>
            <person name="Markowitz V."/>
            <person name="Szeto E."/>
            <person name="Mikhailova N."/>
            <person name="Pati A."/>
            <person name="Wagner M."/>
            <person name="Woyke T."/>
            <person name="Ollivier B."/>
            <person name="Klenk H.P."/>
            <person name="Spring S."/>
            <person name="Loy A."/>
        </authorList>
    </citation>
    <scope>NUCLEOTIDE SEQUENCE [LARGE SCALE GENOMIC DNA]</scope>
    <source>
        <strain evidence="4">DSM 22704 / JCM 16185 / SJ4</strain>
    </source>
</reference>
<dbReference type="EMBL" id="CP003639">
    <property type="protein sequence ID" value="AFM40212.1"/>
    <property type="molecule type" value="Genomic_DNA"/>
</dbReference>
<dbReference type="eggNOG" id="COG0446">
    <property type="taxonomic scope" value="Bacteria"/>
</dbReference>